<reference evidence="8 9" key="1">
    <citation type="submission" date="2019-03" db="EMBL/GenBank/DDBJ databases">
        <title>Genomic Encyclopedia of Type Strains, Phase IV (KMG-IV): sequencing the most valuable type-strain genomes for metagenomic binning, comparative biology and taxonomic classification.</title>
        <authorList>
            <person name="Goeker M."/>
        </authorList>
    </citation>
    <scope>NUCLEOTIDE SEQUENCE [LARGE SCALE GENOMIC DNA]</scope>
    <source>
        <strain evidence="8 9">DSM 19610</strain>
    </source>
</reference>
<keyword evidence="3 7" id="KW-0808">Transferase</keyword>
<dbReference type="GO" id="GO:0008654">
    <property type="term" value="P:phospholipid biosynthetic process"/>
    <property type="evidence" value="ECO:0007669"/>
    <property type="project" value="UniProtKB-ARBA"/>
</dbReference>
<evidence type="ECO:0000256" key="1">
    <source>
        <dbReference type="ARBA" id="ARBA00001946"/>
    </source>
</evidence>
<dbReference type="NCBIfam" id="NF007877">
    <property type="entry name" value="PRK10581.1"/>
    <property type="match status" value="1"/>
</dbReference>
<organism evidence="8 9">
    <name type="scientific">Thiogranum longum</name>
    <dbReference type="NCBI Taxonomy" id="1537524"/>
    <lineage>
        <taxon>Bacteria</taxon>
        <taxon>Pseudomonadati</taxon>
        <taxon>Pseudomonadota</taxon>
        <taxon>Gammaproteobacteria</taxon>
        <taxon>Chromatiales</taxon>
        <taxon>Ectothiorhodospiraceae</taxon>
        <taxon>Thiogranum</taxon>
    </lineage>
</organism>
<dbReference type="EMBL" id="SMFX01000001">
    <property type="protein sequence ID" value="TCK17446.1"/>
    <property type="molecule type" value="Genomic_DNA"/>
</dbReference>
<dbReference type="InterPro" id="IPR000092">
    <property type="entry name" value="Polyprenyl_synt"/>
</dbReference>
<dbReference type="GO" id="GO:0005737">
    <property type="term" value="C:cytoplasm"/>
    <property type="evidence" value="ECO:0007669"/>
    <property type="project" value="UniProtKB-ARBA"/>
</dbReference>
<dbReference type="FunFam" id="1.10.600.10:FF:000001">
    <property type="entry name" value="Geranylgeranyl diphosphate synthase"/>
    <property type="match status" value="1"/>
</dbReference>
<keyword evidence="9" id="KW-1185">Reference proteome</keyword>
<evidence type="ECO:0000256" key="4">
    <source>
        <dbReference type="ARBA" id="ARBA00022723"/>
    </source>
</evidence>
<keyword evidence="6" id="KW-0414">Isoprene biosynthesis</keyword>
<evidence type="ECO:0000313" key="9">
    <source>
        <dbReference type="Proteomes" id="UP000295707"/>
    </source>
</evidence>
<gene>
    <name evidence="8" type="ORF">DFR30_0676</name>
</gene>
<protein>
    <submittedName>
        <fullName evidence="8">Farnesyl-diphosphate synthase</fullName>
    </submittedName>
</protein>
<dbReference type="Proteomes" id="UP000295707">
    <property type="component" value="Unassembled WGS sequence"/>
</dbReference>
<evidence type="ECO:0000256" key="6">
    <source>
        <dbReference type="ARBA" id="ARBA00023229"/>
    </source>
</evidence>
<comment type="cofactor">
    <cofactor evidence="1">
        <name>Mg(2+)</name>
        <dbReference type="ChEBI" id="CHEBI:18420"/>
    </cofactor>
</comment>
<dbReference type="PROSITE" id="PS00444">
    <property type="entry name" value="POLYPRENYL_SYNTHASE_2"/>
    <property type="match status" value="1"/>
</dbReference>
<dbReference type="PANTHER" id="PTHR43281">
    <property type="entry name" value="FARNESYL DIPHOSPHATE SYNTHASE"/>
    <property type="match status" value="1"/>
</dbReference>
<dbReference type="InterPro" id="IPR033749">
    <property type="entry name" value="Polyprenyl_synt_CS"/>
</dbReference>
<dbReference type="CDD" id="cd00685">
    <property type="entry name" value="Trans_IPPS_HT"/>
    <property type="match status" value="1"/>
</dbReference>
<dbReference type="Gene3D" id="1.10.600.10">
    <property type="entry name" value="Farnesyl Diphosphate Synthase"/>
    <property type="match status" value="1"/>
</dbReference>
<proteinExistence type="inferred from homology"/>
<dbReference type="GO" id="GO:0016114">
    <property type="term" value="P:terpenoid biosynthetic process"/>
    <property type="evidence" value="ECO:0007669"/>
    <property type="project" value="UniProtKB-ARBA"/>
</dbReference>
<dbReference type="PROSITE" id="PS00723">
    <property type="entry name" value="POLYPRENYL_SYNTHASE_1"/>
    <property type="match status" value="1"/>
</dbReference>
<keyword evidence="5" id="KW-0460">Magnesium</keyword>
<dbReference type="OrthoDB" id="9805316at2"/>
<dbReference type="GO" id="GO:0046872">
    <property type="term" value="F:metal ion binding"/>
    <property type="evidence" value="ECO:0007669"/>
    <property type="project" value="UniProtKB-KW"/>
</dbReference>
<keyword evidence="4" id="KW-0479">Metal-binding</keyword>
<sequence>MARQRLSLSKVTQTLTDLDSFLADCQQRVEAALRQFLPDTDTLPTQLHAAMRYAVLDGGKRIRPVLVYAAGHALGARGKQLDVAACAIECIHVYSLIHDDLPAMDDDDLRRGKPSCHKAFGEAEAILAGDALQAQAFYLLSHADMGGIPAPQRLAMIERLALASGSRGMVGGQAIDLAAVGKTLGIAELEDMHIHKTGMLIRAAVLLGALCAENADETLTRALDHYGKYIGLAFQVQDDILDVTGNTEQLGKQAGADRALDKPTYPALLGLAGARERAQELHSAALEALSDLDENADPLRWISQYIVERST</sequence>
<dbReference type="NCBIfam" id="NF045485">
    <property type="entry name" value="FPPsyn"/>
    <property type="match status" value="1"/>
</dbReference>
<name>A0A4V2PGM9_9GAMM</name>
<comment type="similarity">
    <text evidence="2 7">Belongs to the FPP/GGPP synthase family.</text>
</comment>
<evidence type="ECO:0000256" key="2">
    <source>
        <dbReference type="ARBA" id="ARBA00006706"/>
    </source>
</evidence>
<dbReference type="SFLD" id="SFLDG01017">
    <property type="entry name" value="Polyprenyl_Transferase_Like"/>
    <property type="match status" value="1"/>
</dbReference>
<dbReference type="AlphaFoldDB" id="A0A4V2PGM9"/>
<dbReference type="Pfam" id="PF00348">
    <property type="entry name" value="polyprenyl_synt"/>
    <property type="match status" value="1"/>
</dbReference>
<dbReference type="SUPFAM" id="SSF48576">
    <property type="entry name" value="Terpenoid synthases"/>
    <property type="match status" value="1"/>
</dbReference>
<evidence type="ECO:0000256" key="7">
    <source>
        <dbReference type="RuleBase" id="RU004466"/>
    </source>
</evidence>
<dbReference type="GO" id="GO:0004659">
    <property type="term" value="F:prenyltransferase activity"/>
    <property type="evidence" value="ECO:0007669"/>
    <property type="project" value="InterPro"/>
</dbReference>
<dbReference type="InterPro" id="IPR053378">
    <property type="entry name" value="Prenyl_diphosphate_synthase"/>
</dbReference>
<evidence type="ECO:0000313" key="8">
    <source>
        <dbReference type="EMBL" id="TCK17446.1"/>
    </source>
</evidence>
<evidence type="ECO:0000256" key="3">
    <source>
        <dbReference type="ARBA" id="ARBA00022679"/>
    </source>
</evidence>
<comment type="caution">
    <text evidence="8">The sequence shown here is derived from an EMBL/GenBank/DDBJ whole genome shotgun (WGS) entry which is preliminary data.</text>
</comment>
<evidence type="ECO:0000256" key="5">
    <source>
        <dbReference type="ARBA" id="ARBA00022842"/>
    </source>
</evidence>
<dbReference type="InterPro" id="IPR008949">
    <property type="entry name" value="Isoprenoid_synthase_dom_sf"/>
</dbReference>
<accession>A0A4V2PGM9</accession>
<dbReference type="PANTHER" id="PTHR43281:SF1">
    <property type="entry name" value="FARNESYL DIPHOSPHATE SYNTHASE"/>
    <property type="match status" value="1"/>
</dbReference>
<dbReference type="SFLD" id="SFLDS00005">
    <property type="entry name" value="Isoprenoid_Synthase_Type_I"/>
    <property type="match status" value="1"/>
</dbReference>